<evidence type="ECO:0000313" key="7">
    <source>
        <dbReference type="EMBL" id="TFZ83114.1"/>
    </source>
</evidence>
<dbReference type="EMBL" id="SRIO01000005">
    <property type="protein sequence ID" value="TFZ83114.1"/>
    <property type="molecule type" value="Genomic_DNA"/>
</dbReference>
<dbReference type="InterPro" id="IPR004183">
    <property type="entry name" value="Xdiol_dOase_suB"/>
</dbReference>
<dbReference type="Gene3D" id="3.40.830.10">
    <property type="entry name" value="LigB-like"/>
    <property type="match status" value="1"/>
</dbReference>
<accession>A0A4Z0F9Q1</accession>
<keyword evidence="3" id="KW-0479">Metal-binding</keyword>
<proteinExistence type="inferred from homology"/>
<evidence type="ECO:0000259" key="6">
    <source>
        <dbReference type="Pfam" id="PF02900"/>
    </source>
</evidence>
<evidence type="ECO:0000256" key="3">
    <source>
        <dbReference type="ARBA" id="ARBA00022723"/>
    </source>
</evidence>
<dbReference type="GO" id="GO:0016702">
    <property type="term" value="F:oxidoreductase activity, acting on single donors with incorporation of molecular oxygen, incorporation of two atoms of oxygen"/>
    <property type="evidence" value="ECO:0007669"/>
    <property type="project" value="UniProtKB-ARBA"/>
</dbReference>
<comment type="similarity">
    <text evidence="2">Belongs to the DODA-type extradiol aromatic ring-opening dioxygenase family.</text>
</comment>
<feature type="domain" description="Extradiol ring-cleavage dioxygenase class III enzyme subunit B" evidence="6">
    <location>
        <begin position="37"/>
        <end position="249"/>
    </location>
</feature>
<protein>
    <submittedName>
        <fullName evidence="7">Dioxygenase</fullName>
    </submittedName>
</protein>
<evidence type="ECO:0000256" key="5">
    <source>
        <dbReference type="ARBA" id="ARBA00023002"/>
    </source>
</evidence>
<dbReference type="AlphaFoldDB" id="A0A4Z0F9Q1"/>
<gene>
    <name evidence="7" type="ORF">E4680_05635</name>
</gene>
<dbReference type="PIRSF" id="PIRSF006157">
    <property type="entry name" value="Doxgns_DODA"/>
    <property type="match status" value="1"/>
</dbReference>
<dbReference type="SUPFAM" id="SSF53213">
    <property type="entry name" value="LigB-like"/>
    <property type="match status" value="1"/>
</dbReference>
<dbReference type="PANTHER" id="PTHR30096:SF0">
    <property type="entry name" value="4,5-DOPA DIOXYGENASE EXTRADIOL-LIKE PROTEIN"/>
    <property type="match status" value="1"/>
</dbReference>
<evidence type="ECO:0000256" key="2">
    <source>
        <dbReference type="ARBA" id="ARBA00007581"/>
    </source>
</evidence>
<keyword evidence="8" id="KW-1185">Reference proteome</keyword>
<organism evidence="7 8">
    <name type="scientific">Candidatus Macondimonas diazotrophica</name>
    <dbReference type="NCBI Taxonomy" id="2305248"/>
    <lineage>
        <taxon>Bacteria</taxon>
        <taxon>Pseudomonadati</taxon>
        <taxon>Pseudomonadota</taxon>
        <taxon>Gammaproteobacteria</taxon>
        <taxon>Chromatiales</taxon>
        <taxon>Ectothiorhodospiraceae</taxon>
        <taxon>Candidatus Macondimonas</taxon>
    </lineage>
</organism>
<keyword evidence="7" id="KW-0223">Dioxygenase</keyword>
<evidence type="ECO:0000256" key="4">
    <source>
        <dbReference type="ARBA" id="ARBA00022833"/>
    </source>
</evidence>
<dbReference type="GO" id="GO:0008198">
    <property type="term" value="F:ferrous iron binding"/>
    <property type="evidence" value="ECO:0007669"/>
    <property type="project" value="InterPro"/>
</dbReference>
<comment type="cofactor">
    <cofactor evidence="1">
        <name>Zn(2+)</name>
        <dbReference type="ChEBI" id="CHEBI:29105"/>
    </cofactor>
</comment>
<dbReference type="Pfam" id="PF02900">
    <property type="entry name" value="LigB"/>
    <property type="match status" value="1"/>
</dbReference>
<dbReference type="RefSeq" id="WP_135281414.1">
    <property type="nucleotide sequence ID" value="NZ_SRIO01000005.1"/>
</dbReference>
<evidence type="ECO:0000313" key="8">
    <source>
        <dbReference type="Proteomes" id="UP000297890"/>
    </source>
</evidence>
<reference evidence="7 8" key="1">
    <citation type="journal article" date="2019" name="ISME J.">
        <title>Candidatus Macondimonas diazotrophica, a novel gammaproteobacterial genus dominating crude-oil-contaminated coastal sediments.</title>
        <authorList>
            <person name="Karthikeyan S."/>
            <person name="Konstantinidis K."/>
        </authorList>
    </citation>
    <scope>NUCLEOTIDE SEQUENCE [LARGE SCALE GENOMIC DNA]</scope>
    <source>
        <strain evidence="7 8">KTK01</strain>
    </source>
</reference>
<sequence>MRQPVWFLSHGAPTFLTEPNRTTAYWSQLDPSYAGALRAVLCVSAHWEADTLALAGAVPAPAIQHDFYGFPPALYAQTWKTRGDAMTGAWLRDALAARGVPVAAVERPFDHGLWVPFKAMWPEGPPCPVFQLSLSAGQDAAWHLQLGEALASLREAGVLIVGSGGITHNLREIDWHAAEGQAAIWAAEFMTALEQAVAANDVAALCDPWHFLHGRRAHPTLEHYLPFLVALGAAGGQGMQRIHRNWVFGTLALHAYATEAPG</sequence>
<dbReference type="InterPro" id="IPR014436">
    <property type="entry name" value="Extradiol_dOase_DODA"/>
</dbReference>
<dbReference type="GO" id="GO:0008270">
    <property type="term" value="F:zinc ion binding"/>
    <property type="evidence" value="ECO:0007669"/>
    <property type="project" value="InterPro"/>
</dbReference>
<dbReference type="OrthoDB" id="9790889at2"/>
<name>A0A4Z0F9Q1_9GAMM</name>
<dbReference type="CDD" id="cd07363">
    <property type="entry name" value="45_DOPA_Dioxygenase"/>
    <property type="match status" value="1"/>
</dbReference>
<keyword evidence="4" id="KW-0862">Zinc</keyword>
<comment type="caution">
    <text evidence="7">The sequence shown here is derived from an EMBL/GenBank/DDBJ whole genome shotgun (WGS) entry which is preliminary data.</text>
</comment>
<keyword evidence="5" id="KW-0560">Oxidoreductase</keyword>
<dbReference type="Proteomes" id="UP000297890">
    <property type="component" value="Unassembled WGS sequence"/>
</dbReference>
<evidence type="ECO:0000256" key="1">
    <source>
        <dbReference type="ARBA" id="ARBA00001947"/>
    </source>
</evidence>
<dbReference type="PANTHER" id="PTHR30096">
    <property type="entry name" value="4,5-DOPA DIOXYGENASE EXTRADIOL-LIKE PROTEIN"/>
    <property type="match status" value="1"/>
</dbReference>